<keyword evidence="1" id="KW-0812">Transmembrane</keyword>
<dbReference type="Proteomes" id="UP001209737">
    <property type="component" value="Unassembled WGS sequence"/>
</dbReference>
<feature type="transmembrane region" description="Helical" evidence="1">
    <location>
        <begin position="6"/>
        <end position="25"/>
    </location>
</feature>
<name>A0ABT3M238_9LEPT</name>
<accession>A0ABT3M238</accession>
<dbReference type="PROSITE" id="PS51257">
    <property type="entry name" value="PROKAR_LIPOPROTEIN"/>
    <property type="match status" value="1"/>
</dbReference>
<keyword evidence="3" id="KW-1185">Reference proteome</keyword>
<comment type="caution">
    <text evidence="2">The sequence shown here is derived from an EMBL/GenBank/DDBJ whole genome shotgun (WGS) entry which is preliminary data.</text>
</comment>
<dbReference type="EMBL" id="JAMQPV010000008">
    <property type="protein sequence ID" value="MCW7464044.1"/>
    <property type="molecule type" value="Genomic_DNA"/>
</dbReference>
<dbReference type="RefSeq" id="WP_265376738.1">
    <property type="nucleotide sequence ID" value="NZ_JAMQPV010000008.1"/>
</dbReference>
<evidence type="ECO:0000313" key="3">
    <source>
        <dbReference type="Proteomes" id="UP001209737"/>
    </source>
</evidence>
<organism evidence="2 3">
    <name type="scientific">Leptospira limi</name>
    <dbReference type="NCBI Taxonomy" id="2950023"/>
    <lineage>
        <taxon>Bacteria</taxon>
        <taxon>Pseudomonadati</taxon>
        <taxon>Spirochaetota</taxon>
        <taxon>Spirochaetia</taxon>
        <taxon>Leptospirales</taxon>
        <taxon>Leptospiraceae</taxon>
        <taxon>Leptospira</taxon>
    </lineage>
</organism>
<evidence type="ECO:0000256" key="1">
    <source>
        <dbReference type="SAM" id="Phobius"/>
    </source>
</evidence>
<evidence type="ECO:0000313" key="2">
    <source>
        <dbReference type="EMBL" id="MCW7464044.1"/>
    </source>
</evidence>
<sequence>MKDSKIANLINPLIAIFLFYGISGCTSKTTNIKKTENCNGKLENLSEVENPEQFESFIKTIKNKDCLELKKWLSDHFFYSLDEVMVYIPFYKKNNYTNGADICDFFYNQKTFQSIIFEESNVNNVISPYGLIQYANEIKIFGTPNIDSKPYEAILQVSACINGTPDTGLETLFNFECYSKPVSKCKFKGVYSWTRINTNN</sequence>
<proteinExistence type="predicted"/>
<gene>
    <name evidence="2" type="ORF">ND812_18220</name>
</gene>
<reference evidence="2 3" key="1">
    <citation type="submission" date="2022-06" db="EMBL/GenBank/DDBJ databases">
        <title>Leptospira isolates from biofilms formed at urban environments.</title>
        <authorList>
            <person name="Ribeiro P.S."/>
            <person name="Sousa T."/>
            <person name="Carvalho N."/>
            <person name="Aburjaile F."/>
            <person name="Neves F."/>
            <person name="Oliveira D."/>
            <person name="Blanco L."/>
            <person name="Lima J."/>
            <person name="Costa F."/>
            <person name="Brenig B."/>
            <person name="Soares S."/>
            <person name="Ramos R."/>
            <person name="Goes-Neto A."/>
            <person name="Matiuzzi M."/>
            <person name="Azevedo V."/>
            <person name="Ristow P."/>
        </authorList>
    </citation>
    <scope>NUCLEOTIDE SEQUENCE [LARGE SCALE GENOMIC DNA]</scope>
    <source>
        <strain evidence="2 3">VSF25</strain>
    </source>
</reference>
<evidence type="ECO:0008006" key="4">
    <source>
        <dbReference type="Google" id="ProtNLM"/>
    </source>
</evidence>
<protein>
    <recommendedName>
        <fullName evidence="4">Lipoprotein</fullName>
    </recommendedName>
</protein>
<keyword evidence="1" id="KW-1133">Transmembrane helix</keyword>
<keyword evidence="1" id="KW-0472">Membrane</keyword>